<dbReference type="EMBL" id="CAJNYD010000322">
    <property type="protein sequence ID" value="CAF3245254.1"/>
    <property type="molecule type" value="Genomic_DNA"/>
</dbReference>
<feature type="compositionally biased region" description="Polar residues" evidence="1">
    <location>
        <begin position="150"/>
        <end position="172"/>
    </location>
</feature>
<feature type="region of interest" description="Disordered" evidence="1">
    <location>
        <begin position="199"/>
        <end position="261"/>
    </location>
</feature>
<dbReference type="Proteomes" id="UP000663825">
    <property type="component" value="Unassembled WGS sequence"/>
</dbReference>
<organism evidence="3 6">
    <name type="scientific">Rotaria socialis</name>
    <dbReference type="NCBI Taxonomy" id="392032"/>
    <lineage>
        <taxon>Eukaryota</taxon>
        <taxon>Metazoa</taxon>
        <taxon>Spiralia</taxon>
        <taxon>Gnathifera</taxon>
        <taxon>Rotifera</taxon>
        <taxon>Eurotatoria</taxon>
        <taxon>Bdelloidea</taxon>
        <taxon>Philodinida</taxon>
        <taxon>Philodinidae</taxon>
        <taxon>Rotaria</taxon>
    </lineage>
</organism>
<feature type="region of interest" description="Disordered" evidence="1">
    <location>
        <begin position="59"/>
        <end position="112"/>
    </location>
</feature>
<sequence length="465" mass="51783">MYLSNTDEINNVDVDDTSQARQGITLSVTFQPSRSSSPSCSTLLVIDDNSNSNEITVNKSDIPSNSMLSSTQINHVQTTPSSPSSTLESSSKDTHEQQRRRTSSIAKLLGGQPLNNQQYEEINQQIIDGQSSQNTTTNSDNNADTEIQRSRSSITRSLLMNNERNDNASTTAPKLRPPSPGFSKDFEYLIRRELDIEHSPSTLNRNDRTPSIFQNRTSARNTPTNSPSSSQSKLKRKRLNPKQTASTPPPPPTTNKSSTSEPFTIRYPFELDCSQTSLNPASIHRSVHHQNDLYRFDASSHCHLQSHQNQQQYSLPMNSSMSNPASLTYHKFNIHSSAYAHYQIHNDRLSTTTCSSSSLSPSSSYNCCRYPVSAELPLPTLASPLSPNVSSPTFISYHTMPTSLQKNKTIHNRPDTYEIPMQRSHSTISTQSNELLSLPSSGHSVPLKKRLLHAYKNEQRPSSSL</sequence>
<dbReference type="EMBL" id="CAJNXB010000118">
    <property type="protein sequence ID" value="CAF3022710.1"/>
    <property type="molecule type" value="Genomic_DNA"/>
</dbReference>
<feature type="compositionally biased region" description="Low complexity" evidence="1">
    <location>
        <begin position="130"/>
        <end position="145"/>
    </location>
</feature>
<dbReference type="Proteomes" id="UP000663872">
    <property type="component" value="Unassembled WGS sequence"/>
</dbReference>
<dbReference type="Proteomes" id="UP000663848">
    <property type="component" value="Unassembled WGS sequence"/>
</dbReference>
<evidence type="ECO:0000256" key="1">
    <source>
        <dbReference type="SAM" id="MobiDB-lite"/>
    </source>
</evidence>
<feature type="region of interest" description="Disordered" evidence="1">
    <location>
        <begin position="130"/>
        <end position="183"/>
    </location>
</feature>
<dbReference type="EMBL" id="CAJOBR010001999">
    <property type="protein sequence ID" value="CAF4650380.1"/>
    <property type="molecule type" value="Genomic_DNA"/>
</dbReference>
<gene>
    <name evidence="4" type="ORF">GRG538_LOCUS12136</name>
    <name evidence="3" type="ORF">LUA448_LOCUS4507</name>
    <name evidence="5" type="ORF">QYT958_LOCUS14778</name>
    <name evidence="2" type="ORF">TIS948_LOCUS2536</name>
</gene>
<feature type="compositionally biased region" description="Polar residues" evidence="1">
    <location>
        <begin position="59"/>
        <end position="77"/>
    </location>
</feature>
<feature type="compositionally biased region" description="Low complexity" evidence="1">
    <location>
        <begin position="78"/>
        <end position="89"/>
    </location>
</feature>
<dbReference type="AlphaFoldDB" id="A0A817RI82"/>
<reference evidence="3" key="1">
    <citation type="submission" date="2021-02" db="EMBL/GenBank/DDBJ databases">
        <authorList>
            <person name="Nowell W R."/>
        </authorList>
    </citation>
    <scope>NUCLEOTIDE SEQUENCE</scope>
</reference>
<feature type="compositionally biased region" description="Basic and acidic residues" evidence="1">
    <location>
        <begin position="90"/>
        <end position="99"/>
    </location>
</feature>
<evidence type="ECO:0000313" key="4">
    <source>
        <dbReference type="EMBL" id="CAF3425241.1"/>
    </source>
</evidence>
<accession>A0A817RI82</accession>
<feature type="compositionally biased region" description="Polar residues" evidence="1">
    <location>
        <begin position="199"/>
        <end position="216"/>
    </location>
</feature>
<evidence type="ECO:0000313" key="6">
    <source>
        <dbReference type="Proteomes" id="UP000663833"/>
    </source>
</evidence>
<comment type="caution">
    <text evidence="3">The sequence shown here is derived from an EMBL/GenBank/DDBJ whole genome shotgun (WGS) entry which is preliminary data.</text>
</comment>
<evidence type="ECO:0000313" key="3">
    <source>
        <dbReference type="EMBL" id="CAF3245254.1"/>
    </source>
</evidence>
<protein>
    <submittedName>
        <fullName evidence="3">Uncharacterized protein</fullName>
    </submittedName>
</protein>
<dbReference type="EMBL" id="CAJNYT010001704">
    <property type="protein sequence ID" value="CAF3425241.1"/>
    <property type="molecule type" value="Genomic_DNA"/>
</dbReference>
<name>A0A817RI82_9BILA</name>
<proteinExistence type="predicted"/>
<feature type="compositionally biased region" description="Low complexity" evidence="1">
    <location>
        <begin position="217"/>
        <end position="232"/>
    </location>
</feature>
<evidence type="ECO:0000313" key="2">
    <source>
        <dbReference type="EMBL" id="CAF3022710.1"/>
    </source>
</evidence>
<evidence type="ECO:0000313" key="5">
    <source>
        <dbReference type="EMBL" id="CAF4650380.1"/>
    </source>
</evidence>
<dbReference type="OrthoDB" id="10038502at2759"/>
<dbReference type="Proteomes" id="UP000663833">
    <property type="component" value="Unassembled WGS sequence"/>
</dbReference>